<evidence type="ECO:0000256" key="5">
    <source>
        <dbReference type="ARBA" id="ARBA00022679"/>
    </source>
</evidence>
<accession>A0A432ZB58</accession>
<dbReference type="Pfam" id="PF01288">
    <property type="entry name" value="HPPK"/>
    <property type="match status" value="1"/>
</dbReference>
<keyword evidence="7 14" id="KW-0418">Kinase</keyword>
<dbReference type="PANTHER" id="PTHR43071:SF1">
    <property type="entry name" value="2-AMINO-4-HYDROXY-6-HYDROXYMETHYLDIHYDROPTERIDINE PYROPHOSPHOKINASE"/>
    <property type="match status" value="1"/>
</dbReference>
<keyword evidence="9" id="KW-0289">Folate biosynthesis</keyword>
<dbReference type="Gene3D" id="3.30.70.560">
    <property type="entry name" value="7,8-Dihydro-6-hydroxymethylpterin-pyrophosphokinase HPPK"/>
    <property type="match status" value="1"/>
</dbReference>
<evidence type="ECO:0000256" key="9">
    <source>
        <dbReference type="ARBA" id="ARBA00022909"/>
    </source>
</evidence>
<dbReference type="RefSeq" id="WP_126785328.1">
    <property type="nucleotide sequence ID" value="NZ_PIQF01000003.1"/>
</dbReference>
<evidence type="ECO:0000259" key="13">
    <source>
        <dbReference type="PROSITE" id="PS00794"/>
    </source>
</evidence>
<evidence type="ECO:0000256" key="10">
    <source>
        <dbReference type="ARBA" id="ARBA00029409"/>
    </source>
</evidence>
<evidence type="ECO:0000313" key="15">
    <source>
        <dbReference type="Proteomes" id="UP000287908"/>
    </source>
</evidence>
<dbReference type="InterPro" id="IPR035907">
    <property type="entry name" value="Hppk_sf"/>
</dbReference>
<sequence>MAKAYIALGANLGAPKQQLINALKALSKSQFLTLLDYSSLYSSRPMGPQDQPDYVNAVCRVESALAAAETLHLLHKIEDDFGRQRLRHWGERTLDLDLLLFDSVRSDTATLRLPHPGLYQREFVLLPLKEIAPELQLPNGCTVSEQSTKVTQTGLHMIFSNNQLTKELAKE</sequence>
<dbReference type="GO" id="GO:0016301">
    <property type="term" value="F:kinase activity"/>
    <property type="evidence" value="ECO:0007669"/>
    <property type="project" value="UniProtKB-KW"/>
</dbReference>
<dbReference type="InterPro" id="IPR000550">
    <property type="entry name" value="Hppk"/>
</dbReference>
<dbReference type="PANTHER" id="PTHR43071">
    <property type="entry name" value="2-AMINO-4-HYDROXY-6-HYDROXYMETHYLDIHYDROPTERIDINE PYROPHOSPHOKINASE"/>
    <property type="match status" value="1"/>
</dbReference>
<comment type="similarity">
    <text evidence="2">Belongs to the HPPK family.</text>
</comment>
<evidence type="ECO:0000256" key="6">
    <source>
        <dbReference type="ARBA" id="ARBA00022741"/>
    </source>
</evidence>
<dbReference type="OrthoDB" id="9808041at2"/>
<dbReference type="GO" id="GO:0046654">
    <property type="term" value="P:tetrahydrofolate biosynthetic process"/>
    <property type="evidence" value="ECO:0007669"/>
    <property type="project" value="UniProtKB-UniPathway"/>
</dbReference>
<comment type="function">
    <text evidence="10">Catalyzes the transfer of pyrophosphate from adenosine triphosphate (ATP) to 6-hydroxymethyl-7,8-dihydropterin, an enzymatic step in folate biosynthesis pathway.</text>
</comment>
<keyword evidence="6" id="KW-0547">Nucleotide-binding</keyword>
<evidence type="ECO:0000256" key="8">
    <source>
        <dbReference type="ARBA" id="ARBA00022840"/>
    </source>
</evidence>
<evidence type="ECO:0000256" key="3">
    <source>
        <dbReference type="ARBA" id="ARBA00013253"/>
    </source>
</evidence>
<dbReference type="SUPFAM" id="SSF55083">
    <property type="entry name" value="6-hydroxymethyl-7,8-dihydropterin pyrophosphokinase, HPPK"/>
    <property type="match status" value="1"/>
</dbReference>
<comment type="caution">
    <text evidence="14">The sequence shown here is derived from an EMBL/GenBank/DDBJ whole genome shotgun (WGS) entry which is preliminary data.</text>
</comment>
<evidence type="ECO:0000313" key="14">
    <source>
        <dbReference type="EMBL" id="RUO75175.1"/>
    </source>
</evidence>
<protein>
    <recommendedName>
        <fullName evidence="4">2-amino-4-hydroxy-6-hydroxymethyldihydropteridine pyrophosphokinase</fullName>
        <ecNumber evidence="3">2.7.6.3</ecNumber>
    </recommendedName>
    <alternativeName>
        <fullName evidence="11">6-hydroxymethyl-7,8-dihydropterin pyrophosphokinase</fullName>
    </alternativeName>
    <alternativeName>
        <fullName evidence="12">7,8-dihydro-6-hydroxymethylpterin-pyrophosphokinase</fullName>
    </alternativeName>
</protein>
<feature type="domain" description="7,8-dihydro-6-hydroxymethylpterin-pyrophosphokinase" evidence="13">
    <location>
        <begin position="88"/>
        <end position="99"/>
    </location>
</feature>
<dbReference type="UniPathway" id="UPA00077">
    <property type="reaction ID" value="UER00155"/>
</dbReference>
<evidence type="ECO:0000256" key="7">
    <source>
        <dbReference type="ARBA" id="ARBA00022777"/>
    </source>
</evidence>
<reference evidence="14 15" key="1">
    <citation type="journal article" date="2011" name="Front. Microbiol.">
        <title>Genomic signatures of strain selection and enhancement in Bacillus atrophaeus var. globigii, a historical biowarfare simulant.</title>
        <authorList>
            <person name="Gibbons H.S."/>
            <person name="Broomall S.M."/>
            <person name="McNew L.A."/>
            <person name="Daligault H."/>
            <person name="Chapman C."/>
            <person name="Bruce D."/>
            <person name="Karavis M."/>
            <person name="Krepps M."/>
            <person name="McGregor P.A."/>
            <person name="Hong C."/>
            <person name="Park K.H."/>
            <person name="Akmal A."/>
            <person name="Feldman A."/>
            <person name="Lin J.S."/>
            <person name="Chang W.E."/>
            <person name="Higgs B.W."/>
            <person name="Demirev P."/>
            <person name="Lindquist J."/>
            <person name="Liem A."/>
            <person name="Fochler E."/>
            <person name="Read T.D."/>
            <person name="Tapia R."/>
            <person name="Johnson S."/>
            <person name="Bishop-Lilly K.A."/>
            <person name="Detter C."/>
            <person name="Han C."/>
            <person name="Sozhamannan S."/>
            <person name="Rosenzweig C.N."/>
            <person name="Skowronski E.W."/>
        </authorList>
    </citation>
    <scope>NUCLEOTIDE SEQUENCE [LARGE SCALE GENOMIC DNA]</scope>
    <source>
        <strain evidence="14 15">CL-SP19</strain>
    </source>
</reference>
<dbReference type="EMBL" id="PIQF01000003">
    <property type="protein sequence ID" value="RUO75175.1"/>
    <property type="molecule type" value="Genomic_DNA"/>
</dbReference>
<evidence type="ECO:0000256" key="4">
    <source>
        <dbReference type="ARBA" id="ARBA00016218"/>
    </source>
</evidence>
<keyword evidence="8" id="KW-0067">ATP-binding</keyword>
<keyword evidence="15" id="KW-1185">Reference proteome</keyword>
<dbReference type="CDD" id="cd00483">
    <property type="entry name" value="HPPK"/>
    <property type="match status" value="1"/>
</dbReference>
<name>A0A432ZB58_9GAMM</name>
<evidence type="ECO:0000256" key="1">
    <source>
        <dbReference type="ARBA" id="ARBA00005051"/>
    </source>
</evidence>
<dbReference type="AlphaFoldDB" id="A0A432ZB58"/>
<organism evidence="14 15">
    <name type="scientific">Idiomarina seosinensis</name>
    <dbReference type="NCBI Taxonomy" id="281739"/>
    <lineage>
        <taxon>Bacteria</taxon>
        <taxon>Pseudomonadati</taxon>
        <taxon>Pseudomonadota</taxon>
        <taxon>Gammaproteobacteria</taxon>
        <taxon>Alteromonadales</taxon>
        <taxon>Idiomarinaceae</taxon>
        <taxon>Idiomarina</taxon>
    </lineage>
</organism>
<dbReference type="Proteomes" id="UP000287908">
    <property type="component" value="Unassembled WGS sequence"/>
</dbReference>
<dbReference type="NCBIfam" id="TIGR01498">
    <property type="entry name" value="folK"/>
    <property type="match status" value="1"/>
</dbReference>
<dbReference type="GO" id="GO:0003848">
    <property type="term" value="F:2-amino-4-hydroxy-6-hydroxymethyldihydropteridine diphosphokinase activity"/>
    <property type="evidence" value="ECO:0007669"/>
    <property type="project" value="UniProtKB-EC"/>
</dbReference>
<proteinExistence type="inferred from homology"/>
<gene>
    <name evidence="14" type="primary">folK</name>
    <name evidence="14" type="ORF">CWI81_09315</name>
</gene>
<dbReference type="GO" id="GO:0005524">
    <property type="term" value="F:ATP binding"/>
    <property type="evidence" value="ECO:0007669"/>
    <property type="project" value="UniProtKB-KW"/>
</dbReference>
<dbReference type="EC" id="2.7.6.3" evidence="3"/>
<evidence type="ECO:0000256" key="12">
    <source>
        <dbReference type="ARBA" id="ARBA00033413"/>
    </source>
</evidence>
<evidence type="ECO:0000256" key="11">
    <source>
        <dbReference type="ARBA" id="ARBA00029766"/>
    </source>
</evidence>
<comment type="pathway">
    <text evidence="1">Cofactor biosynthesis; tetrahydrofolate biosynthesis; 2-amino-4-hydroxy-6-hydroxymethyl-7,8-dihydropteridine diphosphate from 7,8-dihydroneopterin triphosphate: step 4/4.</text>
</comment>
<dbReference type="PROSITE" id="PS00794">
    <property type="entry name" value="HPPK"/>
    <property type="match status" value="1"/>
</dbReference>
<keyword evidence="5" id="KW-0808">Transferase</keyword>
<evidence type="ECO:0000256" key="2">
    <source>
        <dbReference type="ARBA" id="ARBA00005810"/>
    </source>
</evidence>
<dbReference type="GO" id="GO:0046656">
    <property type="term" value="P:folic acid biosynthetic process"/>
    <property type="evidence" value="ECO:0007669"/>
    <property type="project" value="UniProtKB-KW"/>
</dbReference>